<organism evidence="4 5">
    <name type="scientific">Nonlabens agnitus</name>
    <dbReference type="NCBI Taxonomy" id="870484"/>
    <lineage>
        <taxon>Bacteria</taxon>
        <taxon>Pseudomonadati</taxon>
        <taxon>Bacteroidota</taxon>
        <taxon>Flavobacteriia</taxon>
        <taxon>Flavobacteriales</taxon>
        <taxon>Flavobacteriaceae</taxon>
        <taxon>Nonlabens</taxon>
    </lineage>
</organism>
<keyword evidence="1" id="KW-0732">Signal</keyword>
<dbReference type="GO" id="GO:0004553">
    <property type="term" value="F:hydrolase activity, hydrolyzing O-glycosyl compounds"/>
    <property type="evidence" value="ECO:0007669"/>
    <property type="project" value="InterPro"/>
</dbReference>
<dbReference type="GO" id="GO:0016052">
    <property type="term" value="P:carbohydrate catabolic process"/>
    <property type="evidence" value="ECO:0007669"/>
    <property type="project" value="InterPro"/>
</dbReference>
<gene>
    <name evidence="4" type="ORF">BST86_06165</name>
</gene>
<evidence type="ECO:0000256" key="1">
    <source>
        <dbReference type="SAM" id="SignalP"/>
    </source>
</evidence>
<feature type="domain" description="DUF5916" evidence="3">
    <location>
        <begin position="243"/>
        <end position="826"/>
    </location>
</feature>
<evidence type="ECO:0000313" key="5">
    <source>
        <dbReference type="Proteomes" id="UP000239532"/>
    </source>
</evidence>
<proteinExistence type="predicted"/>
<dbReference type="GO" id="GO:0030246">
    <property type="term" value="F:carbohydrate binding"/>
    <property type="evidence" value="ECO:0007669"/>
    <property type="project" value="InterPro"/>
</dbReference>
<accession>A0A2S9WT96</accession>
<sequence>MRDFFVLKRTFLVVLAFMYFAFAKAQSSSDQTDIKRKTYQATRVTTQPTIDGKPFEAFWESIPSGGDFKMIEPTSGLDERDTHPTKFKIAYDDNALYVAGYMYDNEPERILRQFSQRDEVFAQADLFGFFLNTYNNQINQTRFYATSANALGDAVSENGSEDFSFNVVFKSETSIDNNGWYVEMRIPYRTLRFTEALVQDWSFQIFRRIRHLNEDYSYNYIDRTTGSSSQYDALLTGIKNINPPLRLNLYPFAASSYDIFDGEKQFDISAGMDIKYGINEAFTLDATLIPDFGQVAFDQVTLNLGPFEQTFSENRAFFSEGTDLFNKGGLFFSRRIGQTPSGAGRIELFENEDIVDNPSNAKLLNAVKVTGRNRRGLGIGFLNAITEKTEATIQGIEITPANDTIISRRNVVTEALTNYNVFVLDQQYGSNSSVSLTNASTLRNGSFTDANVTALVVDHNDRDLNNNYRAQVKLSNRFQPDETKSGTAVALDWRSTSGNWQPRLSYDFISNDWDPNDLGRNFRTNFHQFYGEIRYEQFVPKGIFNSYRFELGAGHRRSADPDFHIQSDVRLSSRFFTRERNAFGFNTSLNTRNLNRFESRVSGLNVRYAANQSFGGFISTDYRKKFAIDIRGGYFYLFDDPEKGYDFNISPRYRFSDKFLLIYRFDWSKNDLRNSFVTTTNNGTSSILSRRDTHSVENSVSGTFNFDNKRALSLAFRNNWNRASFSRDFKELQDDGTTEDSSFELDEGSNPDANFNVWNLDLSYRWRFAPGSEARLLYRNSIFNFDDQGDISFQDSLDELFMQPVRHNLSLRITYFIDVNEAKTWFSST</sequence>
<comment type="caution">
    <text evidence="4">The sequence shown here is derived from an EMBL/GenBank/DDBJ whole genome shotgun (WGS) entry which is preliminary data.</text>
</comment>
<dbReference type="Proteomes" id="UP000239532">
    <property type="component" value="Unassembled WGS sequence"/>
</dbReference>
<reference evidence="4 5" key="1">
    <citation type="submission" date="2016-11" db="EMBL/GenBank/DDBJ databases">
        <title>Trade-off between light-utilization and light-protection in marine flavobacteria.</title>
        <authorList>
            <person name="Kumagai Y."/>
        </authorList>
    </citation>
    <scope>NUCLEOTIDE SEQUENCE [LARGE SCALE GENOMIC DNA]</scope>
    <source>
        <strain evidence="4 5">JCM 17109</strain>
    </source>
</reference>
<dbReference type="InterPro" id="IPR045670">
    <property type="entry name" value="DUF5916"/>
</dbReference>
<feature type="domain" description="Carbohydrate-binding" evidence="2">
    <location>
        <begin position="50"/>
        <end position="201"/>
    </location>
</feature>
<dbReference type="Gene3D" id="2.60.40.1190">
    <property type="match status" value="1"/>
</dbReference>
<evidence type="ECO:0000313" key="4">
    <source>
        <dbReference type="EMBL" id="PRP66712.1"/>
    </source>
</evidence>
<dbReference type="RefSeq" id="WP_105982511.1">
    <property type="nucleotide sequence ID" value="NZ_MQUC01000003.1"/>
</dbReference>
<dbReference type="OrthoDB" id="9786766at2"/>
<dbReference type="Pfam" id="PF06452">
    <property type="entry name" value="CBM9_1"/>
    <property type="match status" value="1"/>
</dbReference>
<feature type="signal peptide" evidence="1">
    <location>
        <begin position="1"/>
        <end position="25"/>
    </location>
</feature>
<dbReference type="AlphaFoldDB" id="A0A2S9WT96"/>
<dbReference type="EMBL" id="MQUC01000003">
    <property type="protein sequence ID" value="PRP66712.1"/>
    <property type="molecule type" value="Genomic_DNA"/>
</dbReference>
<keyword evidence="5" id="KW-1185">Reference proteome</keyword>
<dbReference type="Pfam" id="PF19313">
    <property type="entry name" value="DUF5916"/>
    <property type="match status" value="1"/>
</dbReference>
<keyword evidence="4" id="KW-0378">Hydrolase</keyword>
<dbReference type="InterPro" id="IPR010502">
    <property type="entry name" value="Carb-bd_dom_fam9"/>
</dbReference>
<evidence type="ECO:0000259" key="3">
    <source>
        <dbReference type="Pfam" id="PF19313"/>
    </source>
</evidence>
<name>A0A2S9WT96_9FLAO</name>
<evidence type="ECO:0000259" key="2">
    <source>
        <dbReference type="Pfam" id="PF06452"/>
    </source>
</evidence>
<dbReference type="CDD" id="cd09618">
    <property type="entry name" value="CBM9_like_2"/>
    <property type="match status" value="1"/>
</dbReference>
<feature type="chain" id="PRO_5015692979" evidence="1">
    <location>
        <begin position="26"/>
        <end position="829"/>
    </location>
</feature>
<dbReference type="SUPFAM" id="SSF49344">
    <property type="entry name" value="CBD9-like"/>
    <property type="match status" value="1"/>
</dbReference>
<protein>
    <submittedName>
        <fullName evidence="4">Hydrolase</fullName>
    </submittedName>
</protein>